<protein>
    <submittedName>
        <fullName evidence="1">Uncharacterized protein</fullName>
    </submittedName>
</protein>
<comment type="caution">
    <text evidence="1">The sequence shown here is derived from an EMBL/GenBank/DDBJ whole genome shotgun (WGS) entry which is preliminary data.</text>
</comment>
<name>A0AAN9SE35_PSOTE</name>
<keyword evidence="2" id="KW-1185">Reference proteome</keyword>
<accession>A0AAN9SE35</accession>
<organism evidence="1 2">
    <name type="scientific">Psophocarpus tetragonolobus</name>
    <name type="common">Winged bean</name>
    <name type="synonym">Dolichos tetragonolobus</name>
    <dbReference type="NCBI Taxonomy" id="3891"/>
    <lineage>
        <taxon>Eukaryota</taxon>
        <taxon>Viridiplantae</taxon>
        <taxon>Streptophyta</taxon>
        <taxon>Embryophyta</taxon>
        <taxon>Tracheophyta</taxon>
        <taxon>Spermatophyta</taxon>
        <taxon>Magnoliopsida</taxon>
        <taxon>eudicotyledons</taxon>
        <taxon>Gunneridae</taxon>
        <taxon>Pentapetalae</taxon>
        <taxon>rosids</taxon>
        <taxon>fabids</taxon>
        <taxon>Fabales</taxon>
        <taxon>Fabaceae</taxon>
        <taxon>Papilionoideae</taxon>
        <taxon>50 kb inversion clade</taxon>
        <taxon>NPAAA clade</taxon>
        <taxon>indigoferoid/millettioid clade</taxon>
        <taxon>Phaseoleae</taxon>
        <taxon>Psophocarpus</taxon>
    </lineage>
</organism>
<dbReference type="EMBL" id="JAYMYS010000005">
    <property type="protein sequence ID" value="KAK7392403.1"/>
    <property type="molecule type" value="Genomic_DNA"/>
</dbReference>
<proteinExistence type="predicted"/>
<sequence length="67" mass="7834">MMMKGMIESGARQGLKESFSQFSEKLAQKFKVLDKADLRDKEQFVATLQTEDPWNWWQAITFFGISQ</sequence>
<dbReference type="Proteomes" id="UP001386955">
    <property type="component" value="Unassembled WGS sequence"/>
</dbReference>
<dbReference type="PANTHER" id="PTHR46296:SF7">
    <property type="entry name" value="C2 DOMAIN-CONTAINING PROTEIN"/>
    <property type="match status" value="1"/>
</dbReference>
<evidence type="ECO:0000313" key="2">
    <source>
        <dbReference type="Proteomes" id="UP001386955"/>
    </source>
</evidence>
<dbReference type="AlphaFoldDB" id="A0AAN9SE35"/>
<dbReference type="InterPro" id="IPR044511">
    <property type="entry name" value="At1g03370/At5g50170-like"/>
</dbReference>
<evidence type="ECO:0000313" key="1">
    <source>
        <dbReference type="EMBL" id="KAK7392403.1"/>
    </source>
</evidence>
<dbReference type="PANTHER" id="PTHR46296">
    <property type="entry name" value="BNAA05G37250D PROTEIN"/>
    <property type="match status" value="1"/>
</dbReference>
<reference evidence="1 2" key="1">
    <citation type="submission" date="2024-01" db="EMBL/GenBank/DDBJ databases">
        <title>The genomes of 5 underutilized Papilionoideae crops provide insights into root nodulation and disease resistanc.</title>
        <authorList>
            <person name="Jiang F."/>
        </authorList>
    </citation>
    <scope>NUCLEOTIDE SEQUENCE [LARGE SCALE GENOMIC DNA]</scope>
    <source>
        <strain evidence="1">DUOXIRENSHENG_FW03</strain>
        <tissue evidence="1">Leaves</tissue>
    </source>
</reference>
<gene>
    <name evidence="1" type="ORF">VNO78_20842</name>
</gene>